<keyword evidence="2" id="KW-1185">Reference proteome</keyword>
<protein>
    <submittedName>
        <fullName evidence="1">Uncharacterized protein</fullName>
    </submittedName>
</protein>
<evidence type="ECO:0000313" key="1">
    <source>
        <dbReference type="EMBL" id="KAH6930064.1"/>
    </source>
</evidence>
<gene>
    <name evidence="1" type="ORF">HPB50_008767</name>
</gene>
<name>A0ACB7S8H2_HYAAI</name>
<dbReference type="Proteomes" id="UP000821845">
    <property type="component" value="Chromosome 5"/>
</dbReference>
<accession>A0ACB7S8H2</accession>
<organism evidence="1 2">
    <name type="scientific">Hyalomma asiaticum</name>
    <name type="common">Tick</name>
    <dbReference type="NCBI Taxonomy" id="266040"/>
    <lineage>
        <taxon>Eukaryota</taxon>
        <taxon>Metazoa</taxon>
        <taxon>Ecdysozoa</taxon>
        <taxon>Arthropoda</taxon>
        <taxon>Chelicerata</taxon>
        <taxon>Arachnida</taxon>
        <taxon>Acari</taxon>
        <taxon>Parasitiformes</taxon>
        <taxon>Ixodida</taxon>
        <taxon>Ixodoidea</taxon>
        <taxon>Ixodidae</taxon>
        <taxon>Hyalomminae</taxon>
        <taxon>Hyalomma</taxon>
    </lineage>
</organism>
<comment type="caution">
    <text evidence="1">The sequence shown here is derived from an EMBL/GenBank/DDBJ whole genome shotgun (WGS) entry which is preliminary data.</text>
</comment>
<dbReference type="EMBL" id="CM023485">
    <property type="protein sequence ID" value="KAH6930064.1"/>
    <property type="molecule type" value="Genomic_DNA"/>
</dbReference>
<sequence length="358" mass="39562">MAQATDHAQAYSTSTTEDLLRRQTLLSDDRRALSQLKKTELADELKLRHISHTGRKDELITRIIEDNERQRASDMQEILRTQRNTGNEELESAQNLAAGNEKLQAEIEGLKAQVRLLSTTSNEQPGQAGTQRHDIRQIDAETSAERAGVLLGRGEAGVLPQGNRAVSHIMMDTLSSDPEDGSLQKKKAKKFRLFGKKKSQPAQLDPNCPQCNPHLLVALEQQQRQQQLYLQQQQQLQYHHQLQQQHQQQLLAKAEASGAGRRPVRRAMDESPGAIVEDYGDDDDDDEIRAVASSSTAREGGATAGGATAAGGARLGCDCHRCQQARSDRQLTVELLPMDTQVPLQNMMQDAAVLCALL</sequence>
<proteinExistence type="predicted"/>
<evidence type="ECO:0000313" key="2">
    <source>
        <dbReference type="Proteomes" id="UP000821845"/>
    </source>
</evidence>
<reference evidence="1" key="1">
    <citation type="submission" date="2020-05" db="EMBL/GenBank/DDBJ databases">
        <title>Large-scale comparative analyses of tick genomes elucidate their genetic diversity and vector capacities.</title>
        <authorList>
            <person name="Jia N."/>
            <person name="Wang J."/>
            <person name="Shi W."/>
            <person name="Du L."/>
            <person name="Sun Y."/>
            <person name="Zhan W."/>
            <person name="Jiang J."/>
            <person name="Wang Q."/>
            <person name="Zhang B."/>
            <person name="Ji P."/>
            <person name="Sakyi L.B."/>
            <person name="Cui X."/>
            <person name="Yuan T."/>
            <person name="Jiang B."/>
            <person name="Yang W."/>
            <person name="Lam T.T.-Y."/>
            <person name="Chang Q."/>
            <person name="Ding S."/>
            <person name="Wang X."/>
            <person name="Zhu J."/>
            <person name="Ruan X."/>
            <person name="Zhao L."/>
            <person name="Wei J."/>
            <person name="Que T."/>
            <person name="Du C."/>
            <person name="Cheng J."/>
            <person name="Dai P."/>
            <person name="Han X."/>
            <person name="Huang E."/>
            <person name="Gao Y."/>
            <person name="Liu J."/>
            <person name="Shao H."/>
            <person name="Ye R."/>
            <person name="Li L."/>
            <person name="Wei W."/>
            <person name="Wang X."/>
            <person name="Wang C."/>
            <person name="Yang T."/>
            <person name="Huo Q."/>
            <person name="Li W."/>
            <person name="Guo W."/>
            <person name="Chen H."/>
            <person name="Zhou L."/>
            <person name="Ni X."/>
            <person name="Tian J."/>
            <person name="Zhou Y."/>
            <person name="Sheng Y."/>
            <person name="Liu T."/>
            <person name="Pan Y."/>
            <person name="Xia L."/>
            <person name="Li J."/>
            <person name="Zhao F."/>
            <person name="Cao W."/>
        </authorList>
    </citation>
    <scope>NUCLEOTIDE SEQUENCE</scope>
    <source>
        <strain evidence="1">Hyas-2018</strain>
    </source>
</reference>